<accession>A0A8C0ICX6</accession>
<dbReference type="Ensembl" id="ENSBOBT00000011099.1">
    <property type="protein sequence ID" value="ENSBOBP00000010831.1"/>
    <property type="gene ID" value="ENSBOBG00000006930.1"/>
</dbReference>
<protein>
    <recommendedName>
        <fullName evidence="2">PWWP domain-containing protein</fullName>
    </recommendedName>
</protein>
<dbReference type="PANTHER" id="PTHR31333">
    <property type="entry name" value="PWWP DOMAIN-CONTAINING DNA REPAIR FACTOR 3 FAMILY MEMBER"/>
    <property type="match status" value="1"/>
</dbReference>
<feature type="domain" description="PWWP" evidence="2">
    <location>
        <begin position="76"/>
        <end position="207"/>
    </location>
</feature>
<proteinExistence type="predicted"/>
<evidence type="ECO:0000259" key="2">
    <source>
        <dbReference type="Pfam" id="PF20886"/>
    </source>
</evidence>
<name>A0A8C0ICX6_BUBBB</name>
<reference evidence="3" key="2">
    <citation type="submission" date="2025-09" db="UniProtKB">
        <authorList>
            <consortium name="Ensembl"/>
        </authorList>
    </citation>
    <scope>IDENTIFICATION</scope>
</reference>
<feature type="region of interest" description="Disordered" evidence="1">
    <location>
        <begin position="57"/>
        <end position="78"/>
    </location>
</feature>
<evidence type="ECO:0000313" key="3">
    <source>
        <dbReference type="Ensembl" id="ENSBOBP00000010831.1"/>
    </source>
</evidence>
<dbReference type="AlphaFoldDB" id="A0A8C0ICX6"/>
<dbReference type="Gene3D" id="6.10.300.20">
    <property type="match status" value="1"/>
</dbReference>
<sequence>MALVLQERAREDYRQEIEWCVQLISDYRIRVGKRTSWMVSSVLIYLRKKITPKLSEDVEESSPELSPQKPSKKLLPDRTRAARDKANKKIVEFIVKTKGAEEHLLAILKSRKPSRWLKEFLNSSQYVTCVETYLEDEEQLDLVVNYLKEVYHEIDTKNLHWINGDGIKFISDVLLPEAIIYAISAVDDIDYKKAEEKYIKGPSVGKRYFIFSLLPIFLRSFLFMQRSVCRGRRVPSPPFVPAPSVCI</sequence>
<reference evidence="3" key="1">
    <citation type="submission" date="2025-08" db="UniProtKB">
        <authorList>
            <consortium name="Ensembl"/>
        </authorList>
    </citation>
    <scope>IDENTIFICATION</scope>
</reference>
<dbReference type="InterPro" id="IPR048795">
    <property type="entry name" value="PWP3A_3B_4_C"/>
</dbReference>
<evidence type="ECO:0000256" key="1">
    <source>
        <dbReference type="SAM" id="MobiDB-lite"/>
    </source>
</evidence>
<dbReference type="Pfam" id="PF20886">
    <property type="entry name" value="PWP3A-B_C"/>
    <property type="match status" value="1"/>
</dbReference>
<evidence type="ECO:0000313" key="4">
    <source>
        <dbReference type="Proteomes" id="UP000694567"/>
    </source>
</evidence>
<organism evidence="3 4">
    <name type="scientific">Bubo bubo</name>
    <name type="common">Eurasian eagle-owl</name>
    <name type="synonym">Strix bubo</name>
    <dbReference type="NCBI Taxonomy" id="30461"/>
    <lineage>
        <taxon>Eukaryota</taxon>
        <taxon>Metazoa</taxon>
        <taxon>Chordata</taxon>
        <taxon>Craniata</taxon>
        <taxon>Vertebrata</taxon>
        <taxon>Euteleostomi</taxon>
        <taxon>Archelosauria</taxon>
        <taxon>Archosauria</taxon>
        <taxon>Dinosauria</taxon>
        <taxon>Saurischia</taxon>
        <taxon>Theropoda</taxon>
        <taxon>Coelurosauria</taxon>
        <taxon>Aves</taxon>
        <taxon>Neognathae</taxon>
        <taxon>Neoaves</taxon>
        <taxon>Telluraves</taxon>
        <taxon>Strigiformes</taxon>
        <taxon>Strigidae</taxon>
        <taxon>Bubo</taxon>
    </lineage>
</organism>
<dbReference type="Proteomes" id="UP000694567">
    <property type="component" value="Unplaced"/>
</dbReference>
<dbReference type="InterPro" id="IPR040263">
    <property type="entry name" value="PWP3A_3B_4"/>
</dbReference>
<keyword evidence="4" id="KW-1185">Reference proteome</keyword>
<dbReference type="PANTHER" id="PTHR31333:SF6">
    <property type="entry name" value="MUM1 LIKE 1"/>
    <property type="match status" value="1"/>
</dbReference>